<protein>
    <submittedName>
        <fullName evidence="2">DNA replication protein DnaC</fullName>
    </submittedName>
</protein>
<dbReference type="EMBL" id="SLXT01000014">
    <property type="protein sequence ID" value="TCP63868.1"/>
    <property type="molecule type" value="Genomic_DNA"/>
</dbReference>
<dbReference type="PANTHER" id="PTHR30050">
    <property type="entry name" value="CHROMOSOMAL REPLICATION INITIATOR PROTEIN DNAA"/>
    <property type="match status" value="1"/>
</dbReference>
<dbReference type="SUPFAM" id="SSF52540">
    <property type="entry name" value="P-loop containing nucleoside triphosphate hydrolases"/>
    <property type="match status" value="1"/>
</dbReference>
<dbReference type="Gene3D" id="3.40.50.300">
    <property type="entry name" value="P-loop containing nucleotide triphosphate hydrolases"/>
    <property type="match status" value="1"/>
</dbReference>
<gene>
    <name evidence="2" type="ORF">EDD73_11415</name>
</gene>
<dbReference type="InterPro" id="IPR027417">
    <property type="entry name" value="P-loop_NTPase"/>
</dbReference>
<dbReference type="RefSeq" id="WP_165876414.1">
    <property type="nucleotide sequence ID" value="NZ_JAOQNU010000013.1"/>
</dbReference>
<dbReference type="InterPro" id="IPR003593">
    <property type="entry name" value="AAA+_ATPase"/>
</dbReference>
<dbReference type="CDD" id="cd00009">
    <property type="entry name" value="AAA"/>
    <property type="match status" value="1"/>
</dbReference>
<dbReference type="PANTHER" id="PTHR30050:SF4">
    <property type="entry name" value="ATP-BINDING PROTEIN RV3427C IN INSERTION SEQUENCE-RELATED"/>
    <property type="match status" value="1"/>
</dbReference>
<dbReference type="GO" id="GO:0006260">
    <property type="term" value="P:DNA replication"/>
    <property type="evidence" value="ECO:0007669"/>
    <property type="project" value="TreeGrafter"/>
</dbReference>
<name>A0A4R2RLU2_9FIRM</name>
<evidence type="ECO:0000259" key="1">
    <source>
        <dbReference type="SMART" id="SM00382"/>
    </source>
</evidence>
<sequence>MADRDTKRLQKQAERDRRVADLHRRFPALADLDRAIRQAGIRLVQGALRRLTPDEVAALTEERSTLFAQKRALLREYGIDEQVYAVRWDCARCQDRGWTDFGVKCACLVQEEIDGAFARSGLTDEMRRQTFGSFDLNWYTMQPGGVRLAEKMERVRAICQQFAHDIVHGGPVKNLLFYGPVGTGKTHLSSAIANVLVAERKSVVYGTISQVISTIYEAKFDFQNKGRQPEVLAALRKADLVIIDDLGTENTTESVVTELFELVNDRVRFGKPLLISTNLALPQLPGRYSLRTMDRLLTQSICVEFEGSSVRELRFARR</sequence>
<dbReference type="AlphaFoldDB" id="A0A4R2RLU2"/>
<keyword evidence="3" id="KW-1185">Reference proteome</keyword>
<reference evidence="2 3" key="1">
    <citation type="submission" date="2019-03" db="EMBL/GenBank/DDBJ databases">
        <title>Genomic Encyclopedia of Type Strains, Phase IV (KMG-IV): sequencing the most valuable type-strain genomes for metagenomic binning, comparative biology and taxonomic classification.</title>
        <authorList>
            <person name="Goeker M."/>
        </authorList>
    </citation>
    <scope>NUCLEOTIDE SEQUENCE [LARGE SCALE GENOMIC DNA]</scope>
    <source>
        <strain evidence="2 3">DSM 11170</strain>
    </source>
</reference>
<dbReference type="InterPro" id="IPR002611">
    <property type="entry name" value="IstB_ATP-bd"/>
</dbReference>
<proteinExistence type="predicted"/>
<dbReference type="SMART" id="SM00382">
    <property type="entry name" value="AAA"/>
    <property type="match status" value="1"/>
</dbReference>
<evidence type="ECO:0000313" key="2">
    <source>
        <dbReference type="EMBL" id="TCP63868.1"/>
    </source>
</evidence>
<organism evidence="2 3">
    <name type="scientific">Heliophilum fasciatum</name>
    <dbReference type="NCBI Taxonomy" id="35700"/>
    <lineage>
        <taxon>Bacteria</taxon>
        <taxon>Bacillati</taxon>
        <taxon>Bacillota</taxon>
        <taxon>Clostridia</taxon>
        <taxon>Eubacteriales</taxon>
        <taxon>Heliobacteriaceae</taxon>
        <taxon>Heliophilum</taxon>
    </lineage>
</organism>
<dbReference type="Pfam" id="PF01695">
    <property type="entry name" value="IstB_IS21"/>
    <property type="match status" value="1"/>
</dbReference>
<evidence type="ECO:0000313" key="3">
    <source>
        <dbReference type="Proteomes" id="UP000294813"/>
    </source>
</evidence>
<dbReference type="Proteomes" id="UP000294813">
    <property type="component" value="Unassembled WGS sequence"/>
</dbReference>
<dbReference type="NCBIfam" id="NF005304">
    <property type="entry name" value="PRK06835.1"/>
    <property type="match status" value="1"/>
</dbReference>
<feature type="domain" description="AAA+ ATPase" evidence="1">
    <location>
        <begin position="171"/>
        <end position="298"/>
    </location>
</feature>
<comment type="caution">
    <text evidence="2">The sequence shown here is derived from an EMBL/GenBank/DDBJ whole genome shotgun (WGS) entry which is preliminary data.</text>
</comment>
<accession>A0A4R2RLU2</accession>
<dbReference type="GO" id="GO:0005524">
    <property type="term" value="F:ATP binding"/>
    <property type="evidence" value="ECO:0007669"/>
    <property type="project" value="InterPro"/>
</dbReference>